<dbReference type="SUPFAM" id="SSF48065">
    <property type="entry name" value="DBL homology domain (DH-domain)"/>
    <property type="match status" value="1"/>
</dbReference>
<keyword evidence="2" id="KW-1185">Reference proteome</keyword>
<dbReference type="InterPro" id="IPR055251">
    <property type="entry name" value="SOS1_NGEF_PH"/>
</dbReference>
<dbReference type="Proteomes" id="UP000694865">
    <property type="component" value="Unplaced"/>
</dbReference>
<dbReference type="RefSeq" id="XP_002735179.1">
    <property type="nucleotide sequence ID" value="XM_002735133.2"/>
</dbReference>
<dbReference type="PANTHER" id="PTHR45834">
    <property type="entry name" value="RHO GUANINE NUCLEOTIDE EXCHANGE FACTOR 9-RELATED"/>
    <property type="match status" value="1"/>
</dbReference>
<evidence type="ECO:0000313" key="3">
    <source>
        <dbReference type="RefSeq" id="XP_002735179.1"/>
    </source>
</evidence>
<dbReference type="Gene3D" id="1.20.900.10">
    <property type="entry name" value="Dbl homology (DH) domain"/>
    <property type="match status" value="1"/>
</dbReference>
<sequence>MQSYDFESEDNAAKWRGLFVPALRKVQRQVHPSLVAKEEALEYIESLIVKLLSMLCAGQPHNVHDVEDRVQKTFPHPIETWAIKDALNALEKGKKKAPLVIPVDKIHPLLKEVLGYKIDYQVSLYIVAVLEYIAADILKLAGNYVRNIRHVEMSCQDIKVAMCADKVLMDMFHQDEEMSVSSLIEDEPVKTGTLTYDEVVKDMIMEETQYIRDLNMIIKVFREPFVQEKRMFTEEDVNVLFSNILELYEFSISLLGLLEDAIEMTDEGNTSPAIGECFEEMVEAEEFDVYVSYAEKIMDKKHKQRLLELLSRPQVALYFQSMGQGFKEAVQYVLPRLLLEPIYHCLHYFEVLKILEKTSPSSDDKDRLAEASGLLHGLQLNLDRVCSGSLPKRKAGESWLGFNRRLISRQPSIKKMNEIQKSIDGWEGKNISESCNDFIMEGVLGKTGRRAYTERHVFLFDGLLVCCKPNSRRSVTGSTPEYRLKEKFLMRKITINDKEFTDGKT</sequence>
<protein>
    <submittedName>
        <fullName evidence="3">Son of sevenless homolog 1-like</fullName>
    </submittedName>
</protein>
<dbReference type="PROSITE" id="PS50010">
    <property type="entry name" value="DH_2"/>
    <property type="match status" value="1"/>
</dbReference>
<feature type="domain" description="DH" evidence="1">
    <location>
        <begin position="195"/>
        <end position="385"/>
    </location>
</feature>
<gene>
    <name evidence="3" type="primary">LOC100376972</name>
</gene>
<proteinExistence type="predicted"/>
<dbReference type="SUPFAM" id="SSF50729">
    <property type="entry name" value="PH domain-like"/>
    <property type="match status" value="1"/>
</dbReference>
<evidence type="ECO:0000259" key="1">
    <source>
        <dbReference type="PROSITE" id="PS50010"/>
    </source>
</evidence>
<accession>A0ABM0GQN7</accession>
<dbReference type="Gene3D" id="1.10.20.10">
    <property type="entry name" value="Histone, subunit A"/>
    <property type="match status" value="1"/>
</dbReference>
<dbReference type="InterPro" id="IPR009072">
    <property type="entry name" value="Histone-fold"/>
</dbReference>
<dbReference type="SMART" id="SM00325">
    <property type="entry name" value="RhoGEF"/>
    <property type="match status" value="1"/>
</dbReference>
<dbReference type="Pfam" id="PF22697">
    <property type="entry name" value="SOS1_NGEF_PH"/>
    <property type="match status" value="1"/>
</dbReference>
<dbReference type="CDD" id="cd00160">
    <property type="entry name" value="RhoGEF"/>
    <property type="match status" value="1"/>
</dbReference>
<name>A0ABM0GQN7_SACKO</name>
<dbReference type="InterPro" id="IPR011993">
    <property type="entry name" value="PH-like_dom_sf"/>
</dbReference>
<dbReference type="CDD" id="cd22914">
    <property type="entry name" value="HFD_SOS1_rpt1"/>
    <property type="match status" value="1"/>
</dbReference>
<dbReference type="InterPro" id="IPR035899">
    <property type="entry name" value="DBL_dom_sf"/>
</dbReference>
<dbReference type="InterPro" id="IPR053086">
    <property type="entry name" value="RhoGEF_domain"/>
</dbReference>
<organism evidence="2 3">
    <name type="scientific">Saccoglossus kowalevskii</name>
    <name type="common">Acorn worm</name>
    <dbReference type="NCBI Taxonomy" id="10224"/>
    <lineage>
        <taxon>Eukaryota</taxon>
        <taxon>Metazoa</taxon>
        <taxon>Hemichordata</taxon>
        <taxon>Enteropneusta</taxon>
        <taxon>Harrimaniidae</taxon>
        <taxon>Saccoglossus</taxon>
    </lineage>
</organism>
<dbReference type="GeneID" id="100376972"/>
<dbReference type="Pfam" id="PF00621">
    <property type="entry name" value="RhoGEF"/>
    <property type="match status" value="1"/>
</dbReference>
<evidence type="ECO:0000313" key="2">
    <source>
        <dbReference type="Proteomes" id="UP000694865"/>
    </source>
</evidence>
<dbReference type="PANTHER" id="PTHR45834:SF3">
    <property type="entry name" value="RHO GUANINE NUCLEOTIDE EXCHANGE FACTOR 3, ISOFORM L"/>
    <property type="match status" value="1"/>
</dbReference>
<dbReference type="CDD" id="cd22915">
    <property type="entry name" value="HFD_SOS1_rpt2"/>
    <property type="match status" value="1"/>
</dbReference>
<dbReference type="InterPro" id="IPR000219">
    <property type="entry name" value="DH_dom"/>
</dbReference>
<dbReference type="SUPFAM" id="SSF47113">
    <property type="entry name" value="Histone-fold"/>
    <property type="match status" value="1"/>
</dbReference>
<dbReference type="Gene3D" id="2.30.29.30">
    <property type="entry name" value="Pleckstrin-homology domain (PH domain)/Phosphotyrosine-binding domain (PTB)"/>
    <property type="match status" value="1"/>
</dbReference>
<reference evidence="3" key="1">
    <citation type="submission" date="2025-08" db="UniProtKB">
        <authorList>
            <consortium name="RefSeq"/>
        </authorList>
    </citation>
    <scope>IDENTIFICATION</scope>
    <source>
        <tissue evidence="3">Testes</tissue>
    </source>
</reference>